<feature type="region of interest" description="Disordered" evidence="1">
    <location>
        <begin position="1"/>
        <end position="35"/>
    </location>
</feature>
<comment type="caution">
    <text evidence="2">The sequence shown here is derived from an EMBL/GenBank/DDBJ whole genome shotgun (WGS) entry which is preliminary data.</text>
</comment>
<proteinExistence type="predicted"/>
<protein>
    <submittedName>
        <fullName evidence="2">Uncharacterized protein</fullName>
    </submittedName>
</protein>
<evidence type="ECO:0000256" key="1">
    <source>
        <dbReference type="SAM" id="MobiDB-lite"/>
    </source>
</evidence>
<sequence>MTFYETRGKPAGDYPNALPKRLPLGTRLDAGDDPIPKACRHRQRAIHHRLQQLPRAYRKRYADARQAGLRGHRCAHSGGRRRCCASRGLLNDASVITANGNLTQDGGGVDNRGVTG</sequence>
<organism evidence="2">
    <name type="scientific">Serratia marcescens</name>
    <dbReference type="NCBI Taxonomy" id="615"/>
    <lineage>
        <taxon>Bacteria</taxon>
        <taxon>Pseudomonadati</taxon>
        <taxon>Pseudomonadota</taxon>
        <taxon>Gammaproteobacteria</taxon>
        <taxon>Enterobacterales</taxon>
        <taxon>Yersiniaceae</taxon>
        <taxon>Serratia</taxon>
    </lineage>
</organism>
<feature type="compositionally biased region" description="Basic and acidic residues" evidence="1">
    <location>
        <begin position="1"/>
        <end position="10"/>
    </location>
</feature>
<dbReference type="EMBL" id="JAGETR010000145">
    <property type="protein sequence ID" value="MBO2007222.1"/>
    <property type="molecule type" value="Genomic_DNA"/>
</dbReference>
<evidence type="ECO:0000313" key="2">
    <source>
        <dbReference type="EMBL" id="MBO2007222.1"/>
    </source>
</evidence>
<name>A0A939NRV7_SERMA</name>
<gene>
    <name evidence="2" type="ORF">J4732_18775</name>
</gene>
<reference evidence="2" key="1">
    <citation type="submission" date="2021-03" db="EMBL/GenBank/DDBJ databases">
        <title>Molecular epidemiology and mechanisms of colistin and carbapenem resistance in Enterobacteriaceae from clinical isolates, the environment and porcine samples in Pretoria, South Africa.</title>
        <authorList>
            <person name="Bogoshi D."/>
            <person name="Mbelle N.M."/>
            <person name="Naidoo V."/>
            <person name="Osei Sekyere J."/>
        </authorList>
    </citation>
    <scope>NUCLEOTIDE SEQUENCE</scope>
    <source>
        <strain evidence="2">C080</strain>
    </source>
</reference>
<dbReference type="AlphaFoldDB" id="A0A939NRV7"/>
<accession>A0A939NRV7</accession>